<organism evidence="4 5">
    <name type="scientific">Anaerotignum lactatifermentans</name>
    <dbReference type="NCBI Taxonomy" id="160404"/>
    <lineage>
        <taxon>Bacteria</taxon>
        <taxon>Bacillati</taxon>
        <taxon>Bacillota</taxon>
        <taxon>Clostridia</taxon>
        <taxon>Lachnospirales</taxon>
        <taxon>Anaerotignaceae</taxon>
        <taxon>Anaerotignum</taxon>
    </lineage>
</organism>
<sequence length="387" mass="44068">MQYFFDGDNNLYGYGTEEREDGFTLPSKIRQMGAIEDGLKIYMEDYVYTYLYQYGKSAGGTEKLAALVGQHLVIDDQETLVICGAIQGKSAKEEGGSLRFGDETWEYIGSQMEKYFKGMTLVGWVHCQPGFGSLLMARDEEFHRAYFQERWQVLFVVDCLDKMDSFYIYQKESGGLQQAKGYFLYYEKNEEMQEYMLDHHVGKRKEAETAKPEPAAEEGERKRRRPTPEERIDAAQEIRRVLQKRAKAAEAAQKSRYTMLAAVSGMLCLVCVCMGFGFMKGLERLQSVENRLAAVQTSYTALAEDIEGVKSQAVFSAMALVTEDKESEETKKDETEEVRTHIVEEGETLGYISRKYYGDNSGVERIMEANGIEDANKIICGQELRIP</sequence>
<reference evidence="4 5" key="1">
    <citation type="journal article" date="2021" name="Sci. Rep.">
        <title>The distribution of antibiotic resistance genes in chicken gut microbiota commensals.</title>
        <authorList>
            <person name="Juricova H."/>
            <person name="Matiasovicova J."/>
            <person name="Kubasova T."/>
            <person name="Cejkova D."/>
            <person name="Rychlik I."/>
        </authorList>
    </citation>
    <scope>NUCLEOTIDE SEQUENCE [LARGE SCALE GENOMIC DNA]</scope>
    <source>
        <strain evidence="4 5">An431b</strain>
    </source>
</reference>
<comment type="caution">
    <text evidence="4">The sequence shown here is derived from an EMBL/GenBank/DDBJ whole genome shotgun (WGS) entry which is preliminary data.</text>
</comment>
<dbReference type="InterPro" id="IPR036779">
    <property type="entry name" value="LysM_dom_sf"/>
</dbReference>
<dbReference type="RefSeq" id="WP_205132994.1">
    <property type="nucleotide sequence ID" value="NZ_JACSNT010000003.1"/>
</dbReference>
<accession>A0ABS2G8V0</accession>
<keyword evidence="2" id="KW-1133">Transmembrane helix</keyword>
<dbReference type="SUPFAM" id="SSF54106">
    <property type="entry name" value="LysM domain"/>
    <property type="match status" value="1"/>
</dbReference>
<dbReference type="EMBL" id="JACSNV010000003">
    <property type="protein sequence ID" value="MBM6877078.1"/>
    <property type="molecule type" value="Genomic_DNA"/>
</dbReference>
<evidence type="ECO:0000256" key="2">
    <source>
        <dbReference type="SAM" id="Phobius"/>
    </source>
</evidence>
<dbReference type="CDD" id="cd00118">
    <property type="entry name" value="LysM"/>
    <property type="match status" value="1"/>
</dbReference>
<dbReference type="Proteomes" id="UP000729290">
    <property type="component" value="Unassembled WGS sequence"/>
</dbReference>
<feature type="transmembrane region" description="Helical" evidence="2">
    <location>
        <begin position="257"/>
        <end position="278"/>
    </location>
</feature>
<evidence type="ECO:0000259" key="3">
    <source>
        <dbReference type="PROSITE" id="PS51782"/>
    </source>
</evidence>
<dbReference type="Gene3D" id="3.10.350.10">
    <property type="entry name" value="LysM domain"/>
    <property type="match status" value="1"/>
</dbReference>
<evidence type="ECO:0000313" key="4">
    <source>
        <dbReference type="EMBL" id="MBM6877078.1"/>
    </source>
</evidence>
<dbReference type="Gene3D" id="3.40.140.10">
    <property type="entry name" value="Cytidine Deaminase, domain 2"/>
    <property type="match status" value="1"/>
</dbReference>
<keyword evidence="5" id="KW-1185">Reference proteome</keyword>
<protein>
    <submittedName>
        <fullName evidence="4">LysM peptidoglycan-binding domain-containing protein</fullName>
    </submittedName>
</protein>
<feature type="compositionally biased region" description="Basic and acidic residues" evidence="1">
    <location>
        <begin position="218"/>
        <end position="233"/>
    </location>
</feature>
<evidence type="ECO:0000256" key="1">
    <source>
        <dbReference type="SAM" id="MobiDB-lite"/>
    </source>
</evidence>
<dbReference type="PROSITE" id="PS51782">
    <property type="entry name" value="LYSM"/>
    <property type="match status" value="1"/>
</dbReference>
<gene>
    <name evidence="4" type="ORF">H9X83_02740</name>
</gene>
<proteinExistence type="predicted"/>
<feature type="region of interest" description="Disordered" evidence="1">
    <location>
        <begin position="203"/>
        <end position="233"/>
    </location>
</feature>
<feature type="domain" description="LysM" evidence="3">
    <location>
        <begin position="339"/>
        <end position="386"/>
    </location>
</feature>
<dbReference type="SMART" id="SM00257">
    <property type="entry name" value="LysM"/>
    <property type="match status" value="1"/>
</dbReference>
<keyword evidence="2" id="KW-0472">Membrane</keyword>
<keyword evidence="2" id="KW-0812">Transmembrane</keyword>
<evidence type="ECO:0000313" key="5">
    <source>
        <dbReference type="Proteomes" id="UP000729290"/>
    </source>
</evidence>
<dbReference type="InterPro" id="IPR018392">
    <property type="entry name" value="LysM"/>
</dbReference>
<dbReference type="Pfam" id="PF01476">
    <property type="entry name" value="LysM"/>
    <property type="match status" value="1"/>
</dbReference>
<name>A0ABS2G8V0_9FIRM</name>